<protein>
    <recommendedName>
        <fullName evidence="4">Glycosyltransferase RgtA/B/C/D-like domain-containing protein</fullName>
    </recommendedName>
</protein>
<name>A0A0G0SIC3_9BACT</name>
<keyword evidence="1" id="KW-1133">Transmembrane helix</keyword>
<dbReference type="AlphaFoldDB" id="A0A0G0SIC3"/>
<accession>A0A0G0SIC3</accession>
<feature type="transmembrane region" description="Helical" evidence="1">
    <location>
        <begin position="93"/>
        <end position="114"/>
    </location>
</feature>
<feature type="transmembrane region" description="Helical" evidence="1">
    <location>
        <begin position="12"/>
        <end position="39"/>
    </location>
</feature>
<evidence type="ECO:0008006" key="4">
    <source>
        <dbReference type="Google" id="ProtNLM"/>
    </source>
</evidence>
<proteinExistence type="predicted"/>
<gene>
    <name evidence="2" type="ORF">UT63_C0001G0022</name>
</gene>
<evidence type="ECO:0000313" key="2">
    <source>
        <dbReference type="EMBL" id="KKR34455.1"/>
    </source>
</evidence>
<feature type="transmembrane region" description="Helical" evidence="1">
    <location>
        <begin position="170"/>
        <end position="202"/>
    </location>
</feature>
<dbReference type="EMBL" id="LBXN01000001">
    <property type="protein sequence ID" value="KKR34455.1"/>
    <property type="molecule type" value="Genomic_DNA"/>
</dbReference>
<feature type="transmembrane region" description="Helical" evidence="1">
    <location>
        <begin position="214"/>
        <end position="232"/>
    </location>
</feature>
<reference evidence="2 3" key="1">
    <citation type="journal article" date="2015" name="Nature">
        <title>rRNA introns, odd ribosomes, and small enigmatic genomes across a large radiation of phyla.</title>
        <authorList>
            <person name="Brown C.T."/>
            <person name="Hug L.A."/>
            <person name="Thomas B.C."/>
            <person name="Sharon I."/>
            <person name="Castelle C.J."/>
            <person name="Singh A."/>
            <person name="Wilkins M.J."/>
            <person name="Williams K.H."/>
            <person name="Banfield J.F."/>
        </authorList>
    </citation>
    <scope>NUCLEOTIDE SEQUENCE [LARGE SCALE GENOMIC DNA]</scope>
</reference>
<feature type="transmembrane region" description="Helical" evidence="1">
    <location>
        <begin position="336"/>
        <end position="357"/>
    </location>
</feature>
<keyword evidence="1" id="KW-0812">Transmembrane</keyword>
<feature type="transmembrane region" description="Helical" evidence="1">
    <location>
        <begin position="120"/>
        <end position="139"/>
    </location>
</feature>
<feature type="transmembrane region" description="Helical" evidence="1">
    <location>
        <begin position="59"/>
        <end position="81"/>
    </location>
</feature>
<feature type="transmembrane region" description="Helical" evidence="1">
    <location>
        <begin position="311"/>
        <end position="330"/>
    </location>
</feature>
<organism evidence="2 3">
    <name type="scientific">Candidatus Gottesmanbacteria bacterium GW2011_GWC2_39_8</name>
    <dbReference type="NCBI Taxonomy" id="1618450"/>
    <lineage>
        <taxon>Bacteria</taxon>
        <taxon>Candidatus Gottesmaniibacteriota</taxon>
    </lineage>
</organism>
<feature type="transmembrane region" description="Helical" evidence="1">
    <location>
        <begin position="280"/>
        <end position="299"/>
    </location>
</feature>
<dbReference type="Proteomes" id="UP000034539">
    <property type="component" value="Unassembled WGS sequence"/>
</dbReference>
<comment type="caution">
    <text evidence="2">The sequence shown here is derived from an EMBL/GenBank/DDBJ whole genome shotgun (WGS) entry which is preliminary data.</text>
</comment>
<keyword evidence="1" id="KW-0472">Membrane</keyword>
<evidence type="ECO:0000313" key="3">
    <source>
        <dbReference type="Proteomes" id="UP000034539"/>
    </source>
</evidence>
<evidence type="ECO:0000256" key="1">
    <source>
        <dbReference type="SAM" id="Phobius"/>
    </source>
</evidence>
<sequence>MTKGIFKLSRSWQFWTLLFIIILNLIIAIIPIVKGIFPFTFDQGRDLLWVKNQIDFRKLYLIGPWGGLSGAFFGAFWYWFLIIPFILSNGDPIAITIFNALLVYGSIIAAAWVISKYSKTTAYFICLLGFLSVPFQYIASYPFSEHLLPILTFILVFSYAKILASSDTRYFYLALFAIALMFHAEPPVSVFSFPSVFLITLISKNRKKILNAKTIFFGFLIFLIPFLPQILFDFRHDFIQTKAFIGVLTGANRSLGGILPFPERVVDRLYKILNAFGDNFLYQSVFISFPVLAFAFWTNLKHKGNSFLHQILWASYWYIISLYMIFTVYPPEFKEFYLEGIYIISIIFLAFAFSSLWENKKWRIPIIMFFILSFICHKQPLQLIQSQSNNFNDRKNQGSLYRNQTDIVSWVYQKARGEGFRVYTYDPAIYDYPFQYLFLREGLTKYGYLPEEFSYLPKKPEYVDMKDKQMQRYREKIKTAGKIIFLIIQPETEKERIIFWQSHFPSKEYKLLEKKQFPDNTTVEKLQNIR</sequence>